<feature type="binding site" evidence="9">
    <location>
        <position position="151"/>
    </location>
    <ligand>
        <name>Mn(2+)</name>
        <dbReference type="ChEBI" id="CHEBI:29035"/>
    </ligand>
</feature>
<feature type="binding site" evidence="9">
    <location>
        <position position="149"/>
    </location>
    <ligand>
        <name>Mn(2+)</name>
        <dbReference type="ChEBI" id="CHEBI:29035"/>
    </ligand>
</feature>
<dbReference type="GO" id="GO:0016853">
    <property type="term" value="F:isomerase activity"/>
    <property type="evidence" value="ECO:0007669"/>
    <property type="project" value="UniProtKB-KW"/>
</dbReference>
<name>A0A292YNR9_9BACL</name>
<evidence type="ECO:0000259" key="11">
    <source>
        <dbReference type="Pfam" id="PF08436"/>
    </source>
</evidence>
<evidence type="ECO:0000256" key="4">
    <source>
        <dbReference type="ARBA" id="ARBA00022857"/>
    </source>
</evidence>
<evidence type="ECO:0000256" key="6">
    <source>
        <dbReference type="ARBA" id="ARBA00023211"/>
    </source>
</evidence>
<keyword evidence="3 9" id="KW-0479">Metal-binding</keyword>
<dbReference type="NCBIfam" id="NF009114">
    <property type="entry name" value="PRK12464.1"/>
    <property type="match status" value="1"/>
</dbReference>
<feature type="binding site" evidence="9">
    <location>
        <position position="151"/>
    </location>
    <ligand>
        <name>1-deoxy-D-xylulose 5-phosphate</name>
        <dbReference type="ChEBI" id="CHEBI:57792"/>
    </ligand>
</feature>
<dbReference type="GO" id="GO:0030604">
    <property type="term" value="F:1-deoxy-D-xylulose-5-phosphate reductoisomerase activity"/>
    <property type="evidence" value="ECO:0007669"/>
    <property type="project" value="UniProtKB-UniRule"/>
</dbReference>
<dbReference type="PANTHER" id="PTHR30525:SF0">
    <property type="entry name" value="1-DEOXY-D-XYLULOSE 5-PHOSPHATE REDUCTOISOMERASE, CHLOROPLASTIC"/>
    <property type="match status" value="1"/>
</dbReference>
<feature type="binding site" evidence="9">
    <location>
        <position position="14"/>
    </location>
    <ligand>
        <name>NADPH</name>
        <dbReference type="ChEBI" id="CHEBI:57783"/>
    </ligand>
</feature>
<feature type="binding site" evidence="9">
    <location>
        <position position="38"/>
    </location>
    <ligand>
        <name>NADPH</name>
        <dbReference type="ChEBI" id="CHEBI:57783"/>
    </ligand>
</feature>
<dbReference type="AlphaFoldDB" id="A0A292YNR9"/>
<feature type="binding site" evidence="9">
    <location>
        <position position="125"/>
    </location>
    <ligand>
        <name>NADPH</name>
        <dbReference type="ChEBI" id="CHEBI:57783"/>
    </ligand>
</feature>
<dbReference type="Pfam" id="PF02670">
    <property type="entry name" value="DXP_reductoisom"/>
    <property type="match status" value="1"/>
</dbReference>
<proteinExistence type="inferred from homology"/>
<dbReference type="PANTHER" id="PTHR30525">
    <property type="entry name" value="1-DEOXY-D-XYLULOSE 5-PHOSPHATE REDUCTOISOMERASE"/>
    <property type="match status" value="1"/>
</dbReference>
<evidence type="ECO:0000256" key="5">
    <source>
        <dbReference type="ARBA" id="ARBA00023002"/>
    </source>
</evidence>
<feature type="domain" description="DXP reductoisomerase C-terminal" evidence="12">
    <location>
        <begin position="260"/>
        <end position="375"/>
    </location>
</feature>
<comment type="caution">
    <text evidence="9">Lacks conserved residue(s) required for the propagation of feature annotation.</text>
</comment>
<feature type="binding site" evidence="9">
    <location>
        <position position="124"/>
    </location>
    <ligand>
        <name>1-deoxy-D-xylulose 5-phosphate</name>
        <dbReference type="ChEBI" id="CHEBI:57792"/>
    </ligand>
</feature>
<comment type="function">
    <text evidence="9">Catalyzes the NADPH-dependent rearrangement and reduction of 1-deoxy-D-xylulose-5-phosphate (DXP) to 2-C-methyl-D-erythritol 4-phosphate (MEP).</text>
</comment>
<protein>
    <recommendedName>
        <fullName evidence="9">1-deoxy-D-xylulose 5-phosphate reductoisomerase</fullName>
        <shortName evidence="9">DXP reductoisomerase</shortName>
        <ecNumber evidence="9">1.1.1.267</ecNumber>
    </recommendedName>
    <alternativeName>
        <fullName evidence="9">1-deoxyxylulose-5-phosphate reductoisomerase</fullName>
    </alternativeName>
    <alternativeName>
        <fullName evidence="9">2-C-methyl-D-erythritol 4-phosphate synthase</fullName>
    </alternativeName>
</protein>
<dbReference type="HAMAP" id="MF_00183">
    <property type="entry name" value="DXP_reductoisom"/>
    <property type="match status" value="1"/>
</dbReference>
<keyword evidence="9" id="KW-0460">Magnesium</keyword>
<evidence type="ECO:0000313" key="13">
    <source>
        <dbReference type="EMBL" id="GAX90559.1"/>
    </source>
</evidence>
<feature type="binding site" evidence="9">
    <location>
        <position position="150"/>
    </location>
    <ligand>
        <name>1-deoxy-D-xylulose 5-phosphate</name>
        <dbReference type="ChEBI" id="CHEBI:57792"/>
    </ligand>
</feature>
<evidence type="ECO:0000256" key="1">
    <source>
        <dbReference type="ARBA" id="ARBA00005094"/>
    </source>
</evidence>
<dbReference type="RefSeq" id="WP_096182284.1">
    <property type="nucleotide sequence ID" value="NZ_BDUF01000059.1"/>
</dbReference>
<dbReference type="UniPathway" id="UPA00056">
    <property type="reaction ID" value="UER00092"/>
</dbReference>
<keyword evidence="6 9" id="KW-0464">Manganese</keyword>
<evidence type="ECO:0000256" key="9">
    <source>
        <dbReference type="HAMAP-Rule" id="MF_00183"/>
    </source>
</evidence>
<keyword evidence="14" id="KW-1185">Reference proteome</keyword>
<comment type="catalytic activity">
    <reaction evidence="8">
        <text>2-C-methyl-D-erythritol 4-phosphate + NADP(+) = 1-deoxy-D-xylulose 5-phosphate + NADPH + H(+)</text>
        <dbReference type="Rhea" id="RHEA:13717"/>
        <dbReference type="ChEBI" id="CHEBI:15378"/>
        <dbReference type="ChEBI" id="CHEBI:57783"/>
        <dbReference type="ChEBI" id="CHEBI:57792"/>
        <dbReference type="ChEBI" id="CHEBI:58262"/>
        <dbReference type="ChEBI" id="CHEBI:58349"/>
        <dbReference type="EC" id="1.1.1.267"/>
    </reaction>
    <physiologicalReaction direction="right-to-left" evidence="8">
        <dbReference type="Rhea" id="RHEA:13719"/>
    </physiologicalReaction>
</comment>
<feature type="binding site" evidence="9">
    <location>
        <position position="220"/>
    </location>
    <ligand>
        <name>1-deoxy-D-xylulose 5-phosphate</name>
        <dbReference type="ChEBI" id="CHEBI:57792"/>
    </ligand>
</feature>
<dbReference type="Proteomes" id="UP000217785">
    <property type="component" value="Unassembled WGS sequence"/>
</dbReference>
<evidence type="ECO:0000256" key="8">
    <source>
        <dbReference type="ARBA" id="ARBA00048543"/>
    </source>
</evidence>
<dbReference type="OrthoDB" id="9806546at2"/>
<gene>
    <name evidence="9" type="primary">dxr</name>
    <name evidence="13" type="ORF">EFBL_2186</name>
</gene>
<feature type="binding site" evidence="9">
    <location>
        <position position="217"/>
    </location>
    <ligand>
        <name>1-deoxy-D-xylulose 5-phosphate</name>
        <dbReference type="ChEBI" id="CHEBI:57792"/>
    </ligand>
</feature>
<feature type="binding site" evidence="9">
    <location>
        <position position="198"/>
    </location>
    <ligand>
        <name>1-deoxy-D-xylulose 5-phosphate</name>
        <dbReference type="ChEBI" id="CHEBI:57792"/>
    </ligand>
</feature>
<dbReference type="InterPro" id="IPR013644">
    <property type="entry name" value="DXP_reductoisomerase_C"/>
</dbReference>
<feature type="binding site" evidence="9">
    <location>
        <position position="13"/>
    </location>
    <ligand>
        <name>NADPH</name>
        <dbReference type="ChEBI" id="CHEBI:57783"/>
    </ligand>
</feature>
<feature type="binding site" evidence="9">
    <location>
        <position position="204"/>
    </location>
    <ligand>
        <name>NADPH</name>
        <dbReference type="ChEBI" id="CHEBI:57783"/>
    </ligand>
</feature>
<dbReference type="FunFam" id="3.40.50.720:FF:000045">
    <property type="entry name" value="1-deoxy-D-xylulose 5-phosphate reductoisomerase"/>
    <property type="match status" value="1"/>
</dbReference>
<reference evidence="14" key="1">
    <citation type="submission" date="2017-07" db="EMBL/GenBank/DDBJ databases">
        <title>Draft genome sequence of Effusibacillus lacus strain skLN1.</title>
        <authorList>
            <person name="Watanabe M."/>
            <person name="Kojima H."/>
            <person name="Fukui M."/>
        </authorList>
    </citation>
    <scope>NUCLEOTIDE SEQUENCE [LARGE SCALE GENOMIC DNA]</scope>
    <source>
        <strain evidence="14">skLN1</strain>
    </source>
</reference>
<evidence type="ECO:0000259" key="10">
    <source>
        <dbReference type="Pfam" id="PF02670"/>
    </source>
</evidence>
<feature type="binding site" evidence="9">
    <location>
        <position position="40"/>
    </location>
    <ligand>
        <name>NADPH</name>
        <dbReference type="ChEBI" id="CHEBI:57783"/>
    </ligand>
</feature>
<dbReference type="SUPFAM" id="SSF51735">
    <property type="entry name" value="NAD(P)-binding Rossmann-fold domains"/>
    <property type="match status" value="1"/>
</dbReference>
<evidence type="ECO:0000313" key="14">
    <source>
        <dbReference type="Proteomes" id="UP000217785"/>
    </source>
</evidence>
<feature type="binding site" evidence="9">
    <location>
        <position position="175"/>
    </location>
    <ligand>
        <name>1-deoxy-D-xylulose 5-phosphate</name>
        <dbReference type="ChEBI" id="CHEBI:57792"/>
    </ligand>
</feature>
<feature type="domain" description="1-deoxy-D-xylulose 5-phosphate reductoisomerase C-terminal" evidence="11">
    <location>
        <begin position="145"/>
        <end position="228"/>
    </location>
</feature>
<keyword evidence="7 9" id="KW-0414">Isoprene biosynthesis</keyword>
<dbReference type="EMBL" id="BDUF01000059">
    <property type="protein sequence ID" value="GAX90559.1"/>
    <property type="molecule type" value="Genomic_DNA"/>
</dbReference>
<feature type="binding site" evidence="9">
    <location>
        <position position="12"/>
    </location>
    <ligand>
        <name>NADPH</name>
        <dbReference type="ChEBI" id="CHEBI:57783"/>
    </ligand>
</feature>
<keyword evidence="5 9" id="KW-0560">Oxidoreductase</keyword>
<feature type="binding site" evidence="9">
    <location>
        <position position="216"/>
    </location>
    <ligand>
        <name>1-deoxy-D-xylulose 5-phosphate</name>
        <dbReference type="ChEBI" id="CHEBI:57792"/>
    </ligand>
</feature>
<dbReference type="InterPro" id="IPR026877">
    <property type="entry name" value="DXPR_C"/>
</dbReference>
<evidence type="ECO:0000256" key="3">
    <source>
        <dbReference type="ARBA" id="ARBA00022723"/>
    </source>
</evidence>
<dbReference type="InterPro" id="IPR036291">
    <property type="entry name" value="NAD(P)-bd_dom_sf"/>
</dbReference>
<comment type="caution">
    <text evidence="13">The sequence shown here is derived from an EMBL/GenBank/DDBJ whole genome shotgun (WGS) entry which is preliminary data.</text>
</comment>
<comment type="pathway">
    <text evidence="1 9">Isoprenoid biosynthesis; isopentenyl diphosphate biosynthesis via DXP pathway; isopentenyl diphosphate from 1-deoxy-D-xylulose 5-phosphate: step 1/6.</text>
</comment>
<organism evidence="13 14">
    <name type="scientific">Effusibacillus lacus</name>
    <dbReference type="NCBI Taxonomy" id="1348429"/>
    <lineage>
        <taxon>Bacteria</taxon>
        <taxon>Bacillati</taxon>
        <taxon>Bacillota</taxon>
        <taxon>Bacilli</taxon>
        <taxon>Bacillales</taxon>
        <taxon>Alicyclobacillaceae</taxon>
        <taxon>Effusibacillus</taxon>
    </lineage>
</organism>
<dbReference type="Gene3D" id="3.40.50.720">
    <property type="entry name" value="NAD(P)-binding Rossmann-like Domain"/>
    <property type="match status" value="1"/>
</dbReference>
<evidence type="ECO:0000256" key="7">
    <source>
        <dbReference type="ARBA" id="ARBA00023229"/>
    </source>
</evidence>
<keyword evidence="13" id="KW-0413">Isomerase</keyword>
<comment type="cofactor">
    <cofactor evidence="9">
        <name>Mg(2+)</name>
        <dbReference type="ChEBI" id="CHEBI:18420"/>
    </cofactor>
    <cofactor evidence="9">
        <name>Mn(2+)</name>
        <dbReference type="ChEBI" id="CHEBI:29035"/>
    </cofactor>
</comment>
<dbReference type="Pfam" id="PF08436">
    <property type="entry name" value="DXP_redisom_C"/>
    <property type="match status" value="1"/>
</dbReference>
<feature type="binding site" evidence="9">
    <location>
        <position position="15"/>
    </location>
    <ligand>
        <name>NADPH</name>
        <dbReference type="ChEBI" id="CHEBI:57783"/>
    </ligand>
</feature>
<dbReference type="PIRSF" id="PIRSF006205">
    <property type="entry name" value="Dxp_reductismrs"/>
    <property type="match status" value="1"/>
</dbReference>
<dbReference type="SUPFAM" id="SSF69055">
    <property type="entry name" value="1-deoxy-D-xylulose-5-phosphate reductoisomerase, C-terminal domain"/>
    <property type="match status" value="1"/>
</dbReference>
<feature type="domain" description="1-deoxy-D-xylulose 5-phosphate reductoisomerase N-terminal" evidence="10">
    <location>
        <begin position="6"/>
        <end position="131"/>
    </location>
</feature>
<keyword evidence="4 9" id="KW-0521">NADP</keyword>
<dbReference type="NCBIfam" id="TIGR00243">
    <property type="entry name" value="Dxr"/>
    <property type="match status" value="1"/>
</dbReference>
<dbReference type="EC" id="1.1.1.267" evidence="9"/>
<accession>A0A292YNR9</accession>
<feature type="binding site" evidence="9">
    <location>
        <position position="123"/>
    </location>
    <ligand>
        <name>NADPH</name>
        <dbReference type="ChEBI" id="CHEBI:57783"/>
    </ligand>
</feature>
<dbReference type="SUPFAM" id="SSF55347">
    <property type="entry name" value="Glyceraldehyde-3-phosphate dehydrogenase-like, C-terminal domain"/>
    <property type="match status" value="1"/>
</dbReference>
<dbReference type="InterPro" id="IPR036169">
    <property type="entry name" value="DXPR_C_sf"/>
</dbReference>
<dbReference type="GO" id="GO:0030145">
    <property type="term" value="F:manganese ion binding"/>
    <property type="evidence" value="ECO:0007669"/>
    <property type="project" value="TreeGrafter"/>
</dbReference>
<feature type="binding site" evidence="9">
    <location>
        <position position="220"/>
    </location>
    <ligand>
        <name>Mn(2+)</name>
        <dbReference type="ChEBI" id="CHEBI:29035"/>
    </ligand>
</feature>
<dbReference type="GO" id="GO:0070402">
    <property type="term" value="F:NADPH binding"/>
    <property type="evidence" value="ECO:0007669"/>
    <property type="project" value="InterPro"/>
</dbReference>
<comment type="similarity">
    <text evidence="2 9">Belongs to the DXR family.</text>
</comment>
<dbReference type="Pfam" id="PF13288">
    <property type="entry name" value="DXPR_C"/>
    <property type="match status" value="1"/>
</dbReference>
<dbReference type="InterPro" id="IPR003821">
    <property type="entry name" value="DXP_reductoisomerase"/>
</dbReference>
<dbReference type="GO" id="GO:0051484">
    <property type="term" value="P:isopentenyl diphosphate biosynthetic process, methylerythritol 4-phosphate pathway involved in terpenoid biosynthetic process"/>
    <property type="evidence" value="ECO:0007669"/>
    <property type="project" value="TreeGrafter"/>
</dbReference>
<evidence type="ECO:0000259" key="12">
    <source>
        <dbReference type="Pfam" id="PF13288"/>
    </source>
</evidence>
<evidence type="ECO:0000256" key="2">
    <source>
        <dbReference type="ARBA" id="ARBA00006825"/>
    </source>
</evidence>
<feature type="binding site" evidence="9">
    <location>
        <position position="211"/>
    </location>
    <ligand>
        <name>1-deoxy-D-xylulose 5-phosphate</name>
        <dbReference type="ChEBI" id="CHEBI:57792"/>
    </ligand>
</feature>
<sequence length="384" mass="41532">MTKKKLAILGSTGSIGIQTLDVVASLPEQFEVIALAAGSNLPVLFEQIDRFQPAIVSVATPELAVQVKERYGTRLQVEAGHTGLQTVATVSEADLVVTAVVGTVGLRPTLAAVSAGKDIALANKETLVAAGHLVTELAAGRGTRILPVDSEHSAIFQCMHGGKASEVRRILLTASGGSFRDKTREEMARATREDALAHPNWSMGAKITVDSATLMNKGLEVIEAHWLFGIPYDRIEVLIHPQSIIHSLVEFQDRSVLAQLGTPDMRVPIQYALSYPDRLEANWPSLDLLKVGTLTFLEPDLVRFPVLGLAYEAGRTGGSMPAVLNAANEAAVELFLQGKIGFLDIERILMSVMEQHTPVSKPDLEEILHLDEWARLAAYRLAVQ</sequence>
<dbReference type="InterPro" id="IPR013512">
    <property type="entry name" value="DXP_reductoisomerase_N"/>
</dbReference>
<dbReference type="Gene3D" id="1.10.1740.10">
    <property type="match status" value="1"/>
</dbReference>